<protein>
    <submittedName>
        <fullName evidence="4">Myosin-11</fullName>
    </submittedName>
</protein>
<keyword evidence="1" id="KW-0547">Nucleotide-binding</keyword>
<dbReference type="Pfam" id="PF02736">
    <property type="entry name" value="Myosin_N"/>
    <property type="match status" value="1"/>
</dbReference>
<keyword evidence="2" id="KW-0067">ATP-binding</keyword>
<keyword evidence="5" id="KW-1185">Reference proteome</keyword>
<dbReference type="PROSITE" id="PS51844">
    <property type="entry name" value="SH3_LIKE"/>
    <property type="match status" value="1"/>
</dbReference>
<evidence type="ECO:0000313" key="5">
    <source>
        <dbReference type="Proteomes" id="UP000237347"/>
    </source>
</evidence>
<gene>
    <name evidence="4" type="primary">XI-E_0</name>
    <name evidence="4" type="ORF">CFP56_040468</name>
</gene>
<dbReference type="GO" id="GO:0016459">
    <property type="term" value="C:myosin complex"/>
    <property type="evidence" value="ECO:0007669"/>
    <property type="project" value="InterPro"/>
</dbReference>
<dbReference type="Gene3D" id="3.40.850.10">
    <property type="entry name" value="Kinesin motor domain"/>
    <property type="match status" value="1"/>
</dbReference>
<dbReference type="InterPro" id="IPR036961">
    <property type="entry name" value="Kinesin_motor_dom_sf"/>
</dbReference>
<organism evidence="4 5">
    <name type="scientific">Quercus suber</name>
    <name type="common">Cork oak</name>
    <dbReference type="NCBI Taxonomy" id="58331"/>
    <lineage>
        <taxon>Eukaryota</taxon>
        <taxon>Viridiplantae</taxon>
        <taxon>Streptophyta</taxon>
        <taxon>Embryophyta</taxon>
        <taxon>Tracheophyta</taxon>
        <taxon>Spermatophyta</taxon>
        <taxon>Magnoliopsida</taxon>
        <taxon>eudicotyledons</taxon>
        <taxon>Gunneridae</taxon>
        <taxon>Pentapetalae</taxon>
        <taxon>rosids</taxon>
        <taxon>fabids</taxon>
        <taxon>Fagales</taxon>
        <taxon>Fagaceae</taxon>
        <taxon>Quercus</taxon>
    </lineage>
</organism>
<name>A0AAW0IY39_QUESU</name>
<comment type="caution">
    <text evidence="4">The sequence shown here is derived from an EMBL/GenBank/DDBJ whole genome shotgun (WGS) entry which is preliminary data.</text>
</comment>
<evidence type="ECO:0000313" key="4">
    <source>
        <dbReference type="EMBL" id="KAK7819280.1"/>
    </source>
</evidence>
<dbReference type="GO" id="GO:0005524">
    <property type="term" value="F:ATP binding"/>
    <property type="evidence" value="ECO:0007669"/>
    <property type="project" value="UniProtKB-KW"/>
</dbReference>
<accession>A0AAW0IY39</accession>
<proteinExistence type="predicted"/>
<evidence type="ECO:0000256" key="2">
    <source>
        <dbReference type="ARBA" id="ARBA00022840"/>
    </source>
</evidence>
<dbReference type="EMBL" id="PKMF04000790">
    <property type="protein sequence ID" value="KAK7819280.1"/>
    <property type="molecule type" value="Genomic_DNA"/>
</dbReference>
<dbReference type="InterPro" id="IPR027417">
    <property type="entry name" value="P-loop_NTPase"/>
</dbReference>
<feature type="domain" description="Myosin N-terminal SH3-like" evidence="3">
    <location>
        <begin position="13"/>
        <end position="62"/>
    </location>
</feature>
<dbReference type="AlphaFoldDB" id="A0AAW0IY39"/>
<reference evidence="4 5" key="1">
    <citation type="journal article" date="2018" name="Sci. Data">
        <title>The draft genome sequence of cork oak.</title>
        <authorList>
            <person name="Ramos A.M."/>
            <person name="Usie A."/>
            <person name="Barbosa P."/>
            <person name="Barros P.M."/>
            <person name="Capote T."/>
            <person name="Chaves I."/>
            <person name="Simoes F."/>
            <person name="Abreu I."/>
            <person name="Carrasquinho I."/>
            <person name="Faro C."/>
            <person name="Guimaraes J.B."/>
            <person name="Mendonca D."/>
            <person name="Nobrega F."/>
            <person name="Rodrigues L."/>
            <person name="Saibo N.J.M."/>
            <person name="Varela M.C."/>
            <person name="Egas C."/>
            <person name="Matos J."/>
            <person name="Miguel C.M."/>
            <person name="Oliveira M.M."/>
            <person name="Ricardo C.P."/>
            <person name="Goncalves S."/>
        </authorList>
    </citation>
    <scope>NUCLEOTIDE SEQUENCE [LARGE SCALE GENOMIC DNA]</scope>
    <source>
        <strain evidence="5">cv. HL8</strain>
    </source>
</reference>
<dbReference type="GO" id="GO:0003774">
    <property type="term" value="F:cytoskeletal motor activity"/>
    <property type="evidence" value="ECO:0007669"/>
    <property type="project" value="InterPro"/>
</dbReference>
<dbReference type="Proteomes" id="UP000237347">
    <property type="component" value="Unassembled WGS sequence"/>
</dbReference>
<sequence>MATKLQGMPKNIVIGSHVWVGDPELVWIDGQIINVNGEEAEIQASNGKMVVANLSKLHPKDMENPEGGVDDMIKLENLHEPGVLHNLATRFKINEIYSKILSSLDSPHPQIPVLPWPRVEKRPVVPQLEATNSLR</sequence>
<evidence type="ECO:0000259" key="3">
    <source>
        <dbReference type="PROSITE" id="PS51844"/>
    </source>
</evidence>
<evidence type="ECO:0000256" key="1">
    <source>
        <dbReference type="ARBA" id="ARBA00022741"/>
    </source>
</evidence>
<dbReference type="InterPro" id="IPR004009">
    <property type="entry name" value="SH3_Myosin"/>
</dbReference>
<dbReference type="SUPFAM" id="SSF52540">
    <property type="entry name" value="P-loop containing nucleoside triphosphate hydrolases"/>
    <property type="match status" value="1"/>
</dbReference>